<proteinExistence type="predicted"/>
<feature type="DNA-binding region" description="H-T-H motif" evidence="2">
    <location>
        <begin position="59"/>
        <end position="78"/>
    </location>
</feature>
<dbReference type="EMBL" id="JAFLNF010000002">
    <property type="protein sequence ID" value="MBO0344462.1"/>
    <property type="molecule type" value="Genomic_DNA"/>
</dbReference>
<feature type="domain" description="HTH tetR-type" evidence="3">
    <location>
        <begin position="36"/>
        <end position="96"/>
    </location>
</feature>
<dbReference type="SUPFAM" id="SSF46689">
    <property type="entry name" value="Homeodomain-like"/>
    <property type="match status" value="1"/>
</dbReference>
<dbReference type="GO" id="GO:0003677">
    <property type="term" value="F:DNA binding"/>
    <property type="evidence" value="ECO:0007669"/>
    <property type="project" value="UniProtKB-UniRule"/>
</dbReference>
<gene>
    <name evidence="4" type="ORF">J0X15_04435</name>
</gene>
<dbReference type="Pfam" id="PF08362">
    <property type="entry name" value="TetR_C_3"/>
    <property type="match status" value="1"/>
</dbReference>
<dbReference type="Gene3D" id="1.10.10.60">
    <property type="entry name" value="Homeodomain-like"/>
    <property type="match status" value="1"/>
</dbReference>
<dbReference type="PROSITE" id="PS50977">
    <property type="entry name" value="HTH_TETR_2"/>
    <property type="match status" value="1"/>
</dbReference>
<accession>A0A939EMB3</accession>
<evidence type="ECO:0000256" key="1">
    <source>
        <dbReference type="ARBA" id="ARBA00023125"/>
    </source>
</evidence>
<organism evidence="4 5">
    <name type="scientific">Roseibium limicola</name>
    <dbReference type="NCBI Taxonomy" id="2816037"/>
    <lineage>
        <taxon>Bacteria</taxon>
        <taxon>Pseudomonadati</taxon>
        <taxon>Pseudomonadota</taxon>
        <taxon>Alphaproteobacteria</taxon>
        <taxon>Hyphomicrobiales</taxon>
        <taxon>Stappiaceae</taxon>
        <taxon>Roseibium</taxon>
    </lineage>
</organism>
<dbReference type="GO" id="GO:0045892">
    <property type="term" value="P:negative regulation of DNA-templated transcription"/>
    <property type="evidence" value="ECO:0007669"/>
    <property type="project" value="InterPro"/>
</dbReference>
<reference evidence="4" key="1">
    <citation type="submission" date="2021-03" db="EMBL/GenBank/DDBJ databases">
        <title>Roseibium sp. CAU 1637 isolated from Incheon.</title>
        <authorList>
            <person name="Kim W."/>
        </authorList>
    </citation>
    <scope>NUCLEOTIDE SEQUENCE</scope>
    <source>
        <strain evidence="4">CAU 1637</strain>
    </source>
</reference>
<dbReference type="PRINTS" id="PR00455">
    <property type="entry name" value="HTHTETR"/>
</dbReference>
<dbReference type="InterPro" id="IPR013573">
    <property type="entry name" value="Tscrpt_reg_YcdC_C"/>
</dbReference>
<evidence type="ECO:0000256" key="2">
    <source>
        <dbReference type="PROSITE-ProRule" id="PRU00335"/>
    </source>
</evidence>
<dbReference type="PANTHER" id="PTHR30328">
    <property type="entry name" value="TRANSCRIPTIONAL REPRESSOR"/>
    <property type="match status" value="1"/>
</dbReference>
<dbReference type="InterPro" id="IPR036271">
    <property type="entry name" value="Tet_transcr_reg_TetR-rel_C_sf"/>
</dbReference>
<dbReference type="InterPro" id="IPR001647">
    <property type="entry name" value="HTH_TetR"/>
</dbReference>
<evidence type="ECO:0000313" key="4">
    <source>
        <dbReference type="EMBL" id="MBO0344462.1"/>
    </source>
</evidence>
<dbReference type="RefSeq" id="WP_206938533.1">
    <property type="nucleotide sequence ID" value="NZ_JAFLNF010000002.1"/>
</dbReference>
<sequence length="245" mass="27071">MTKTARSRRASAQSQAGHVECNAVTTPDEPLSRIQEMNRGRLLDAALAEFSRHGYSGTTLERIAGAAGMSKSNLLYYFTSKSAIYEKSLEHILDVWLAPLRLLDPDGDPATELSGYILHKMRTSRQSPDASRLFANEVMSGAPRIRRVLEVDLKQLVEAKISVIQTWIASGKIKPVEPLHLILSIWAITQHYADFQTQILAMTGKDLNDEDFRREAENSALSMVLSSLGLETPAQAVAAFRETGS</sequence>
<protein>
    <submittedName>
        <fullName evidence="4">TetR family transcriptional regulator C-terminal domain-containing protein</fullName>
    </submittedName>
</protein>
<dbReference type="PANTHER" id="PTHR30328:SF54">
    <property type="entry name" value="HTH-TYPE TRANSCRIPTIONAL REPRESSOR SCO4008"/>
    <property type="match status" value="1"/>
</dbReference>
<keyword evidence="1 2" id="KW-0238">DNA-binding</keyword>
<dbReference type="Pfam" id="PF00440">
    <property type="entry name" value="TetR_N"/>
    <property type="match status" value="1"/>
</dbReference>
<dbReference type="Gene3D" id="1.10.357.10">
    <property type="entry name" value="Tetracycline Repressor, domain 2"/>
    <property type="match status" value="1"/>
</dbReference>
<evidence type="ECO:0000259" key="3">
    <source>
        <dbReference type="PROSITE" id="PS50977"/>
    </source>
</evidence>
<dbReference type="AlphaFoldDB" id="A0A939EMB3"/>
<dbReference type="InterPro" id="IPR009057">
    <property type="entry name" value="Homeodomain-like_sf"/>
</dbReference>
<comment type="caution">
    <text evidence="4">The sequence shown here is derived from an EMBL/GenBank/DDBJ whole genome shotgun (WGS) entry which is preliminary data.</text>
</comment>
<dbReference type="InterPro" id="IPR050109">
    <property type="entry name" value="HTH-type_TetR-like_transc_reg"/>
</dbReference>
<dbReference type="SUPFAM" id="SSF48498">
    <property type="entry name" value="Tetracyclin repressor-like, C-terminal domain"/>
    <property type="match status" value="1"/>
</dbReference>
<keyword evidence="5" id="KW-1185">Reference proteome</keyword>
<dbReference type="Proteomes" id="UP000664779">
    <property type="component" value="Unassembled WGS sequence"/>
</dbReference>
<evidence type="ECO:0000313" key="5">
    <source>
        <dbReference type="Proteomes" id="UP000664779"/>
    </source>
</evidence>
<name>A0A939EMB3_9HYPH</name>